<dbReference type="InterPro" id="IPR023393">
    <property type="entry name" value="START-like_dom_sf"/>
</dbReference>
<evidence type="ECO:0000256" key="2">
    <source>
        <dbReference type="SAM" id="MobiDB-lite"/>
    </source>
</evidence>
<dbReference type="AlphaFoldDB" id="B8ERN0"/>
<gene>
    <name evidence="4" type="ordered locus">Msil_2143</name>
</gene>
<proteinExistence type="inferred from homology"/>
<dbReference type="EMBL" id="CP001280">
    <property type="protein sequence ID" value="ACK51082.1"/>
    <property type="molecule type" value="Genomic_DNA"/>
</dbReference>
<feature type="domain" description="Activator of Hsp90 ATPase homologue 1/2-like C-terminal" evidence="3">
    <location>
        <begin position="32"/>
        <end position="92"/>
    </location>
</feature>
<evidence type="ECO:0000259" key="3">
    <source>
        <dbReference type="Pfam" id="PF08327"/>
    </source>
</evidence>
<dbReference type="Pfam" id="PF08327">
    <property type="entry name" value="AHSA1"/>
    <property type="match status" value="1"/>
</dbReference>
<evidence type="ECO:0000313" key="5">
    <source>
        <dbReference type="Proteomes" id="UP000002257"/>
    </source>
</evidence>
<keyword evidence="5" id="KW-1185">Reference proteome</keyword>
<protein>
    <recommendedName>
        <fullName evidence="3">Activator of Hsp90 ATPase homologue 1/2-like C-terminal domain-containing protein</fullName>
    </recommendedName>
</protein>
<comment type="similarity">
    <text evidence="1">Belongs to the AHA1 family.</text>
</comment>
<dbReference type="SUPFAM" id="SSF55961">
    <property type="entry name" value="Bet v1-like"/>
    <property type="match status" value="1"/>
</dbReference>
<reference evidence="4 5" key="1">
    <citation type="journal article" date="2010" name="J. Bacteriol.">
        <title>Complete genome sequence of the aerobic facultative methanotroph Methylocella silvestris BL2.</title>
        <authorList>
            <person name="Chen Y."/>
            <person name="Crombie A."/>
            <person name="Rahman M.T."/>
            <person name="Dedysh S.N."/>
            <person name="Liesack W."/>
            <person name="Stott M.B."/>
            <person name="Alam M."/>
            <person name="Theisen A.R."/>
            <person name="Murrell J.C."/>
            <person name="Dunfield P.F."/>
        </authorList>
    </citation>
    <scope>NUCLEOTIDE SEQUENCE [LARGE SCALE GENOMIC DNA]</scope>
    <source>
        <strain evidence="5">DSM 15510 / CIP 108128 / LMG 27833 / NCIMB 13906 / BL2</strain>
    </source>
</reference>
<dbReference type="InterPro" id="IPR013538">
    <property type="entry name" value="ASHA1/2-like_C"/>
</dbReference>
<dbReference type="Gene3D" id="3.30.530.20">
    <property type="match status" value="1"/>
</dbReference>
<accession>B8ERN0</accession>
<dbReference type="STRING" id="395965.Msil_2143"/>
<dbReference type="RefSeq" id="WP_012591152.1">
    <property type="nucleotide sequence ID" value="NC_011666.1"/>
</dbReference>
<evidence type="ECO:0000256" key="1">
    <source>
        <dbReference type="ARBA" id="ARBA00006817"/>
    </source>
</evidence>
<organism evidence="4 5">
    <name type="scientific">Methylocella silvestris (strain DSM 15510 / CIP 108128 / LMG 27833 / NCIMB 13906 / BL2)</name>
    <dbReference type="NCBI Taxonomy" id="395965"/>
    <lineage>
        <taxon>Bacteria</taxon>
        <taxon>Pseudomonadati</taxon>
        <taxon>Pseudomonadota</taxon>
        <taxon>Alphaproteobacteria</taxon>
        <taxon>Hyphomicrobiales</taxon>
        <taxon>Beijerinckiaceae</taxon>
        <taxon>Methylocella</taxon>
    </lineage>
</organism>
<dbReference type="eggNOG" id="COG3832">
    <property type="taxonomic scope" value="Bacteria"/>
</dbReference>
<dbReference type="HOGENOM" id="CLU_2193880_0_0_5"/>
<dbReference type="Proteomes" id="UP000002257">
    <property type="component" value="Chromosome"/>
</dbReference>
<feature type="region of interest" description="Disordered" evidence="2">
    <location>
        <begin position="1"/>
        <end position="32"/>
    </location>
</feature>
<sequence length="108" mass="11956">MAAPICAGANPHCRPAHRNGSTRRFSQRIPDAEPDPPRKLVIAWDGGCEVSFELTPQGEEVLLTVIHRRLPDRAMLLKVAAGWHTHLDILVARANGAEPATFWDRWSG</sequence>
<dbReference type="KEGG" id="msl:Msil_2143"/>
<name>B8ERN0_METSB</name>
<evidence type="ECO:0000313" key="4">
    <source>
        <dbReference type="EMBL" id="ACK51082.1"/>
    </source>
</evidence>